<reference evidence="3 4" key="1">
    <citation type="submission" date="2016-07" db="EMBL/GenBank/DDBJ databases">
        <title>Complete genome sequence of Altererythrobacter dongtanensis KCTC 22672, a type strain with esterase isolated from tidal flat.</title>
        <authorList>
            <person name="Cheng H."/>
            <person name="Wu Y.-H."/>
            <person name="Zhou P."/>
            <person name="Huo Y.-Y."/>
            <person name="Wang C.-S."/>
            <person name="Xu X.-W."/>
        </authorList>
    </citation>
    <scope>NUCLEOTIDE SEQUENCE [LARGE SCALE GENOMIC DNA]</scope>
    <source>
        <strain evidence="3 4">KCTC 22672</strain>
    </source>
</reference>
<organism evidence="3 4">
    <name type="scientific">Tsuneonella dongtanensis</name>
    <dbReference type="NCBI Taxonomy" id="692370"/>
    <lineage>
        <taxon>Bacteria</taxon>
        <taxon>Pseudomonadati</taxon>
        <taxon>Pseudomonadota</taxon>
        <taxon>Alphaproteobacteria</taxon>
        <taxon>Sphingomonadales</taxon>
        <taxon>Erythrobacteraceae</taxon>
        <taxon>Tsuneonella</taxon>
    </lineage>
</organism>
<protein>
    <submittedName>
        <fullName evidence="3">Metallo-beta-lactamase L1</fullName>
        <ecNumber evidence="3">3.5.2.6</ecNumber>
    </submittedName>
</protein>
<keyword evidence="4" id="KW-1185">Reference proteome</keyword>
<feature type="domain" description="Metallo-beta-lactamase" evidence="2">
    <location>
        <begin position="76"/>
        <end position="277"/>
    </location>
</feature>
<dbReference type="PANTHER" id="PTHR42951">
    <property type="entry name" value="METALLO-BETA-LACTAMASE DOMAIN-CONTAINING"/>
    <property type="match status" value="1"/>
</dbReference>
<evidence type="ECO:0000313" key="3">
    <source>
        <dbReference type="EMBL" id="ANY20447.1"/>
    </source>
</evidence>
<dbReference type="SMART" id="SM00849">
    <property type="entry name" value="Lactamase_B"/>
    <property type="match status" value="1"/>
</dbReference>
<dbReference type="OrthoDB" id="9773738at2"/>
<feature type="signal peptide" evidence="1">
    <location>
        <begin position="1"/>
        <end position="23"/>
    </location>
</feature>
<feature type="chain" id="PRO_5008534098" evidence="1">
    <location>
        <begin position="24"/>
        <end position="321"/>
    </location>
</feature>
<dbReference type="InterPro" id="IPR036866">
    <property type="entry name" value="RibonucZ/Hydroxyglut_hydro"/>
</dbReference>
<dbReference type="PROSITE" id="PS51257">
    <property type="entry name" value="PROKAR_LIPOPROTEIN"/>
    <property type="match status" value="1"/>
</dbReference>
<sequence>MSAKVAFVTALAALAGCAPVPPAGDSGPATAQMPNRLAAANGAAAFAETCKDWDDWDKPAPPFQVLGGTWYVGTCGIASILVADPAGHILIDSGTEKGAEVVLANLRTIGVDPRDVRYILASHEHFDHVGGHAALVRATGAKVVSSAAAAEVFRTGRTAASDPQADAGHPAMAPVTVDRIVADGEVIALNVDPLTTQNRLKAHATPGHTAGALSWTWTACNLPDEPPVCRRIAYVDSLSAVSADDYRFTDHPEWIASFRRSFAKVAALPCDILITPHPSGSKLLDRLRANNLETVGQCRDYADRQAAAFDKRLADEKAKGG</sequence>
<keyword evidence="1" id="KW-0732">Signal</keyword>
<dbReference type="InterPro" id="IPR050855">
    <property type="entry name" value="NDM-1-like"/>
</dbReference>
<dbReference type="Pfam" id="PF00753">
    <property type="entry name" value="Lactamase_B"/>
    <property type="match status" value="1"/>
</dbReference>
<dbReference type="GO" id="GO:0008800">
    <property type="term" value="F:beta-lactamase activity"/>
    <property type="evidence" value="ECO:0007669"/>
    <property type="project" value="UniProtKB-EC"/>
</dbReference>
<evidence type="ECO:0000256" key="1">
    <source>
        <dbReference type="SAM" id="SignalP"/>
    </source>
</evidence>
<dbReference type="PATRIC" id="fig|692370.5.peg.1953"/>
<proteinExistence type="predicted"/>
<dbReference type="Gene3D" id="3.60.15.10">
    <property type="entry name" value="Ribonuclease Z/Hydroxyacylglutathione hydrolase-like"/>
    <property type="match status" value="1"/>
</dbReference>
<dbReference type="EC" id="3.5.2.6" evidence="3"/>
<evidence type="ECO:0000259" key="2">
    <source>
        <dbReference type="SMART" id="SM00849"/>
    </source>
</evidence>
<dbReference type="Proteomes" id="UP000092932">
    <property type="component" value="Chromosome"/>
</dbReference>
<dbReference type="SUPFAM" id="SSF56281">
    <property type="entry name" value="Metallo-hydrolase/oxidoreductase"/>
    <property type="match status" value="1"/>
</dbReference>
<keyword evidence="3" id="KW-0378">Hydrolase</keyword>
<dbReference type="AlphaFoldDB" id="A0A1B2AE75"/>
<dbReference type="NCBIfam" id="NF012229">
    <property type="entry name" value="bla_class_B_core"/>
    <property type="match status" value="1"/>
</dbReference>
<dbReference type="STRING" id="692370.A6F68_01939"/>
<dbReference type="EMBL" id="CP016591">
    <property type="protein sequence ID" value="ANY20447.1"/>
    <property type="molecule type" value="Genomic_DNA"/>
</dbReference>
<dbReference type="PANTHER" id="PTHR42951:SF17">
    <property type="entry name" value="METALLO-BETA-LACTAMASE DOMAIN-CONTAINING PROTEIN"/>
    <property type="match status" value="1"/>
</dbReference>
<dbReference type="KEGG" id="ado:A6F68_01939"/>
<dbReference type="InterPro" id="IPR001279">
    <property type="entry name" value="Metallo-B-lactamas"/>
</dbReference>
<name>A0A1B2AE75_9SPHN</name>
<accession>A0A1B2AE75</accession>
<gene>
    <name evidence="3" type="ORF">A6F68_01939</name>
</gene>
<evidence type="ECO:0000313" key="4">
    <source>
        <dbReference type="Proteomes" id="UP000092932"/>
    </source>
</evidence>
<dbReference type="NCBIfam" id="NF033105">
    <property type="entry name" value="bla_subclass_B3"/>
    <property type="match status" value="1"/>
</dbReference>